<dbReference type="InterPro" id="IPR000312">
    <property type="entry name" value="Glycosyl_Trfase_fam3"/>
</dbReference>
<dbReference type="Pfam" id="PF02885">
    <property type="entry name" value="Glycos_trans_3N"/>
    <property type="match status" value="1"/>
</dbReference>
<dbReference type="InterPro" id="IPR036566">
    <property type="entry name" value="PYNP-like_C_sf"/>
</dbReference>
<dbReference type="Pfam" id="PF00591">
    <property type="entry name" value="Glycos_transf_3"/>
    <property type="match status" value="1"/>
</dbReference>
<feature type="domain" description="Pyrimidine nucleoside phosphorylase C-terminal" evidence="7">
    <location>
        <begin position="346"/>
        <end position="420"/>
    </location>
</feature>
<gene>
    <name evidence="8" type="ORF">PX52LOC_04887</name>
</gene>
<dbReference type="InterPro" id="IPR018090">
    <property type="entry name" value="Pyrmidine_PPas_bac/euk"/>
</dbReference>
<comment type="catalytic activity">
    <reaction evidence="6">
        <text>thymidine + phosphate = 2-deoxy-alpha-D-ribose 1-phosphate + thymine</text>
        <dbReference type="Rhea" id="RHEA:16037"/>
        <dbReference type="ChEBI" id="CHEBI:17748"/>
        <dbReference type="ChEBI" id="CHEBI:17821"/>
        <dbReference type="ChEBI" id="CHEBI:43474"/>
        <dbReference type="ChEBI" id="CHEBI:57259"/>
        <dbReference type="EC" id="2.4.2.4"/>
    </reaction>
</comment>
<dbReference type="Gene3D" id="3.90.1170.30">
    <property type="entry name" value="Pyrimidine nucleoside phosphorylase-like, C-terminal domain"/>
    <property type="match status" value="1"/>
</dbReference>
<dbReference type="SUPFAM" id="SSF54680">
    <property type="entry name" value="Pyrimidine nucleoside phosphorylase C-terminal domain"/>
    <property type="match status" value="1"/>
</dbReference>
<proteinExistence type="inferred from homology"/>
<dbReference type="InterPro" id="IPR036320">
    <property type="entry name" value="Glycosyl_Trfase_fam3_N_dom_sf"/>
</dbReference>
<keyword evidence="5" id="KW-0808">Transferase</keyword>
<dbReference type="KEGG" id="lrs:PX52LOC_04887"/>
<dbReference type="GO" id="GO:0006213">
    <property type="term" value="P:pyrimidine nucleoside metabolic process"/>
    <property type="evidence" value="ECO:0007669"/>
    <property type="project" value="InterPro"/>
</dbReference>
<dbReference type="GO" id="GO:0005829">
    <property type="term" value="C:cytosol"/>
    <property type="evidence" value="ECO:0007669"/>
    <property type="project" value="TreeGrafter"/>
</dbReference>
<dbReference type="InterPro" id="IPR000053">
    <property type="entry name" value="Thymidine/pyrmidine_PPase"/>
</dbReference>
<accession>A0A5C1AGW0</accession>
<sequence>MRPVDVISRKRDGHELTAEEIRSFVTAAASGSGWQDAQLSALLMAIYLKGMSAEETVVLTREMTDSGKRLDLSDIPGPKVDKHSTGGVGDKTSLILAPLVAACGVNVPMMSGRGLGHTGGTLDKLEAIPGFRVNLSEAEFRTAVRAVRIGMIGQTRDVAPADKTLYAMRDVTGTVECIPLITASILSKKLAEGIEGLVMDVKCGRGAFMKTREKARALANTIVKVAKLNGLRCEAVITAMDAPLGRAVGNSLEVIESIEALKGNGPADLTELSVNLAARMVQLSGVVKTLAEAERKVTNALTSGQGVEAFRQMVAQQGGDARVVDDYTRLPTAPKTHDVTATSAGVIVSLDAEAIGLASMKLGGGRARSEDTIDPAVGVIVRAKPGEEVRVGDAVFTVHYRDESRFHPILPQLHSAYTLTTGSPSELPLILEEVT</sequence>
<dbReference type="NCBIfam" id="NF004490">
    <property type="entry name" value="PRK05820.1"/>
    <property type="match status" value="1"/>
</dbReference>
<protein>
    <recommendedName>
        <fullName evidence="3">thymidine phosphorylase</fullName>
        <ecNumber evidence="3">2.4.2.4</ecNumber>
    </recommendedName>
</protein>
<dbReference type="PANTHER" id="PTHR10515">
    <property type="entry name" value="THYMIDINE PHOSPHORYLASE"/>
    <property type="match status" value="1"/>
</dbReference>
<dbReference type="PIRSF" id="PIRSF000478">
    <property type="entry name" value="TP_PyNP"/>
    <property type="match status" value="1"/>
</dbReference>
<evidence type="ECO:0000313" key="9">
    <source>
        <dbReference type="Proteomes" id="UP000324974"/>
    </source>
</evidence>
<comment type="similarity">
    <text evidence="1">Belongs to the thymidine/pyrimidine-nucleoside phosphorylase family.</text>
</comment>
<evidence type="ECO:0000313" key="8">
    <source>
        <dbReference type="EMBL" id="QEL17875.1"/>
    </source>
</evidence>
<dbReference type="Proteomes" id="UP000324974">
    <property type="component" value="Chromosome"/>
</dbReference>
<dbReference type="InterPro" id="IPR035902">
    <property type="entry name" value="Nuc_phospho_transferase"/>
</dbReference>
<dbReference type="InterPro" id="IPR017459">
    <property type="entry name" value="Glycosyl_Trfase_fam3_N_dom"/>
</dbReference>
<dbReference type="NCBIfam" id="TIGR02644">
    <property type="entry name" value="Y_phosphoryl"/>
    <property type="match status" value="1"/>
</dbReference>
<dbReference type="SMART" id="SM00941">
    <property type="entry name" value="PYNP_C"/>
    <property type="match status" value="1"/>
</dbReference>
<dbReference type="OrthoDB" id="9763887at2"/>
<evidence type="ECO:0000256" key="5">
    <source>
        <dbReference type="ARBA" id="ARBA00022679"/>
    </source>
</evidence>
<dbReference type="PANTHER" id="PTHR10515:SF0">
    <property type="entry name" value="THYMIDINE PHOSPHORYLASE"/>
    <property type="match status" value="1"/>
</dbReference>
<evidence type="ECO:0000256" key="2">
    <source>
        <dbReference type="ARBA" id="ARBA00011738"/>
    </source>
</evidence>
<evidence type="ECO:0000259" key="7">
    <source>
        <dbReference type="SMART" id="SM00941"/>
    </source>
</evidence>
<dbReference type="SUPFAM" id="SSF52418">
    <property type="entry name" value="Nucleoside phosphorylase/phosphoribosyltransferase catalytic domain"/>
    <property type="match status" value="1"/>
</dbReference>
<name>A0A5C1AGW0_9BACT</name>
<evidence type="ECO:0000256" key="1">
    <source>
        <dbReference type="ARBA" id="ARBA00006915"/>
    </source>
</evidence>
<dbReference type="InterPro" id="IPR013102">
    <property type="entry name" value="PYNP_C"/>
</dbReference>
<dbReference type="GO" id="GO:0009032">
    <property type="term" value="F:thymidine phosphorylase activity"/>
    <property type="evidence" value="ECO:0007669"/>
    <property type="project" value="UniProtKB-EC"/>
</dbReference>
<dbReference type="GO" id="GO:0004645">
    <property type="term" value="F:1,4-alpha-oligoglucan phosphorylase activity"/>
    <property type="evidence" value="ECO:0007669"/>
    <property type="project" value="InterPro"/>
</dbReference>
<dbReference type="EC" id="2.4.2.4" evidence="3"/>
<keyword evidence="4" id="KW-0328">Glycosyltransferase</keyword>
<dbReference type="SUPFAM" id="SSF47648">
    <property type="entry name" value="Nucleoside phosphorylase/phosphoribosyltransferase N-terminal domain"/>
    <property type="match status" value="1"/>
</dbReference>
<dbReference type="PROSITE" id="PS00647">
    <property type="entry name" value="THYMID_PHOSPHORYLASE"/>
    <property type="match status" value="1"/>
</dbReference>
<dbReference type="EMBL" id="CP042425">
    <property type="protein sequence ID" value="QEL17875.1"/>
    <property type="molecule type" value="Genomic_DNA"/>
</dbReference>
<dbReference type="RefSeq" id="WP_149112429.1">
    <property type="nucleotide sequence ID" value="NZ_CP042425.1"/>
</dbReference>
<evidence type="ECO:0000256" key="3">
    <source>
        <dbReference type="ARBA" id="ARBA00011892"/>
    </source>
</evidence>
<dbReference type="Pfam" id="PF07831">
    <property type="entry name" value="PYNP_C"/>
    <property type="match status" value="1"/>
</dbReference>
<comment type="subunit">
    <text evidence="2">Homodimer.</text>
</comment>
<organism evidence="8 9">
    <name type="scientific">Limnoglobus roseus</name>
    <dbReference type="NCBI Taxonomy" id="2598579"/>
    <lineage>
        <taxon>Bacteria</taxon>
        <taxon>Pseudomonadati</taxon>
        <taxon>Planctomycetota</taxon>
        <taxon>Planctomycetia</taxon>
        <taxon>Gemmatales</taxon>
        <taxon>Gemmataceae</taxon>
        <taxon>Limnoglobus</taxon>
    </lineage>
</organism>
<dbReference type="Gene3D" id="3.40.1030.10">
    <property type="entry name" value="Nucleoside phosphorylase/phosphoribosyltransferase catalytic domain"/>
    <property type="match status" value="1"/>
</dbReference>
<dbReference type="InterPro" id="IPR017872">
    <property type="entry name" value="Pyrmidine_PPase_CS"/>
</dbReference>
<reference evidence="9" key="1">
    <citation type="submission" date="2019-08" db="EMBL/GenBank/DDBJ databases">
        <title>Limnoglobus roseus gen. nov., sp. nov., a novel freshwater planctomycete with a giant genome from the family Gemmataceae.</title>
        <authorList>
            <person name="Kulichevskaya I.S."/>
            <person name="Naumoff D.G."/>
            <person name="Miroshnikov K."/>
            <person name="Ivanova A."/>
            <person name="Philippov D.A."/>
            <person name="Hakobyan A."/>
            <person name="Rijpstra I.C."/>
            <person name="Sinninghe Damste J.S."/>
            <person name="Liesack W."/>
            <person name="Dedysh S.N."/>
        </authorList>
    </citation>
    <scope>NUCLEOTIDE SEQUENCE [LARGE SCALE GENOMIC DNA]</scope>
    <source>
        <strain evidence="9">PX52</strain>
    </source>
</reference>
<evidence type="ECO:0000256" key="4">
    <source>
        <dbReference type="ARBA" id="ARBA00022676"/>
    </source>
</evidence>
<dbReference type="GO" id="GO:0006206">
    <property type="term" value="P:pyrimidine nucleobase metabolic process"/>
    <property type="evidence" value="ECO:0007669"/>
    <property type="project" value="InterPro"/>
</dbReference>
<dbReference type="FunFam" id="3.40.1030.10:FF:000003">
    <property type="entry name" value="Pyrimidine-nucleoside phosphorylase"/>
    <property type="match status" value="1"/>
</dbReference>
<dbReference type="Gene3D" id="1.20.970.10">
    <property type="entry name" value="Transferase, Pyrimidine Nucleoside Phosphorylase, Chain C"/>
    <property type="match status" value="1"/>
</dbReference>
<evidence type="ECO:0000256" key="6">
    <source>
        <dbReference type="ARBA" id="ARBA00048550"/>
    </source>
</evidence>
<keyword evidence="9" id="KW-1185">Reference proteome</keyword>
<dbReference type="AlphaFoldDB" id="A0A5C1AGW0"/>